<evidence type="ECO:0000256" key="1">
    <source>
        <dbReference type="SAM" id="MobiDB-lite"/>
    </source>
</evidence>
<reference evidence="3" key="1">
    <citation type="submission" date="2013-06" db="EMBL/GenBank/DDBJ databases">
        <authorList>
            <person name="Zhao Q."/>
        </authorList>
    </citation>
    <scope>NUCLEOTIDE SEQUENCE</scope>
    <source>
        <strain evidence="3">cv. W1943</strain>
    </source>
</reference>
<accession>A0A0E0PDA7</accession>
<dbReference type="AlphaFoldDB" id="A0A0E0PDA7"/>
<organism evidence="2 3">
    <name type="scientific">Oryza rufipogon</name>
    <name type="common">Brownbeard rice</name>
    <name type="synonym">Asian wild rice</name>
    <dbReference type="NCBI Taxonomy" id="4529"/>
    <lineage>
        <taxon>Eukaryota</taxon>
        <taxon>Viridiplantae</taxon>
        <taxon>Streptophyta</taxon>
        <taxon>Embryophyta</taxon>
        <taxon>Tracheophyta</taxon>
        <taxon>Spermatophyta</taxon>
        <taxon>Magnoliopsida</taxon>
        <taxon>Liliopsida</taxon>
        <taxon>Poales</taxon>
        <taxon>Poaceae</taxon>
        <taxon>BOP clade</taxon>
        <taxon>Oryzoideae</taxon>
        <taxon>Oryzeae</taxon>
        <taxon>Oryzinae</taxon>
        <taxon>Oryza</taxon>
    </lineage>
</organism>
<dbReference type="Gramene" id="ORUFI04G24960.2">
    <property type="protein sequence ID" value="ORUFI04G24960.2"/>
    <property type="gene ID" value="ORUFI04G24960"/>
</dbReference>
<reference evidence="2" key="2">
    <citation type="submission" date="2015-06" db="UniProtKB">
        <authorList>
            <consortium name="EnsemblPlants"/>
        </authorList>
    </citation>
    <scope>IDENTIFICATION</scope>
</reference>
<dbReference type="HOGENOM" id="CLU_2726649_0_0_1"/>
<protein>
    <submittedName>
        <fullName evidence="2">Uncharacterized protein</fullName>
    </submittedName>
</protein>
<dbReference type="EnsemblPlants" id="ORUFI04G24960.2">
    <property type="protein sequence ID" value="ORUFI04G24960.2"/>
    <property type="gene ID" value="ORUFI04G24960"/>
</dbReference>
<feature type="region of interest" description="Disordered" evidence="1">
    <location>
        <begin position="16"/>
        <end position="72"/>
    </location>
</feature>
<evidence type="ECO:0000313" key="3">
    <source>
        <dbReference type="Proteomes" id="UP000008022"/>
    </source>
</evidence>
<proteinExistence type="predicted"/>
<dbReference type="Proteomes" id="UP000008022">
    <property type="component" value="Unassembled WGS sequence"/>
</dbReference>
<feature type="compositionally biased region" description="Gly residues" evidence="1">
    <location>
        <begin position="26"/>
        <end position="37"/>
    </location>
</feature>
<name>A0A0E0PDA7_ORYRU</name>
<keyword evidence="3" id="KW-1185">Reference proteome</keyword>
<sequence length="72" mass="7539">MVHRIGRIYPEFCFLKPRDKPRSQVHGGGGRGSGAGGARAKVGGQRSAAPTTGRRQIRSPRLAGVTGDGLGR</sequence>
<evidence type="ECO:0000313" key="2">
    <source>
        <dbReference type="EnsemblPlants" id="ORUFI04G24960.2"/>
    </source>
</evidence>